<gene>
    <name evidence="2" type="ORF">GWR21_13100</name>
</gene>
<dbReference type="Proteomes" id="UP000476411">
    <property type="component" value="Chromosome"/>
</dbReference>
<dbReference type="SUPFAM" id="SSF51735">
    <property type="entry name" value="NAD(P)-binding Rossmann-fold domains"/>
    <property type="match status" value="1"/>
</dbReference>
<evidence type="ECO:0000259" key="1">
    <source>
        <dbReference type="Pfam" id="PF13460"/>
    </source>
</evidence>
<accession>A0A6B9ZIS6</accession>
<dbReference type="PANTHER" id="PTHR14097:SF7">
    <property type="entry name" value="OXIDOREDUCTASE HTATIP2"/>
    <property type="match status" value="1"/>
</dbReference>
<keyword evidence="3" id="KW-1185">Reference proteome</keyword>
<dbReference type="Gene3D" id="3.40.50.720">
    <property type="entry name" value="NAD(P)-binding Rossmann-like Domain"/>
    <property type="match status" value="1"/>
</dbReference>
<dbReference type="PANTHER" id="PTHR14097">
    <property type="entry name" value="OXIDOREDUCTASE HTATIP2"/>
    <property type="match status" value="1"/>
</dbReference>
<dbReference type="Pfam" id="PF13460">
    <property type="entry name" value="NAD_binding_10"/>
    <property type="match status" value="1"/>
</dbReference>
<proteinExistence type="predicted"/>
<feature type="domain" description="NAD(P)-binding" evidence="1">
    <location>
        <begin position="7"/>
        <end position="153"/>
    </location>
</feature>
<dbReference type="AlphaFoldDB" id="A0A6B9ZIS6"/>
<dbReference type="RefSeq" id="WP_162332183.1">
    <property type="nucleotide sequence ID" value="NZ_CP048113.1"/>
</dbReference>
<evidence type="ECO:0000313" key="3">
    <source>
        <dbReference type="Proteomes" id="UP000476411"/>
    </source>
</evidence>
<dbReference type="InterPro" id="IPR016040">
    <property type="entry name" value="NAD(P)-bd_dom"/>
</dbReference>
<name>A0A6B9ZIS6_9BACT</name>
<sequence length="212" mass="23261">MKALIIGATGATGKDLTNILLQDAAYTEVVIFVRRSTGISHPKLTEILTDFDKLEDVSGFIRGDVWFSCLGTTLKTAGSKEKQWHIDYEIPLKFAEIARRNGVAKAVLVSAYGAAATSKVFYSKMKGQLEEDIARLAFDQYVIFKPGMLLRKGTDRASERIIAGILKFLNGIGLLKRFRPLSTYVLAEKLAKAPKVAGGATQVILLDEIFGF</sequence>
<protein>
    <submittedName>
        <fullName evidence="2">NAD(P)H-binding protein</fullName>
    </submittedName>
</protein>
<dbReference type="EMBL" id="CP048113">
    <property type="protein sequence ID" value="QHS60493.1"/>
    <property type="molecule type" value="Genomic_DNA"/>
</dbReference>
<dbReference type="GO" id="GO:0051170">
    <property type="term" value="P:import into nucleus"/>
    <property type="evidence" value="ECO:0007669"/>
    <property type="project" value="TreeGrafter"/>
</dbReference>
<evidence type="ECO:0000313" key="2">
    <source>
        <dbReference type="EMBL" id="QHS60493.1"/>
    </source>
</evidence>
<organism evidence="2 3">
    <name type="scientific">Chitinophaga agri</name>
    <dbReference type="NCBI Taxonomy" id="2703787"/>
    <lineage>
        <taxon>Bacteria</taxon>
        <taxon>Pseudomonadati</taxon>
        <taxon>Bacteroidota</taxon>
        <taxon>Chitinophagia</taxon>
        <taxon>Chitinophagales</taxon>
        <taxon>Chitinophagaceae</taxon>
        <taxon>Chitinophaga</taxon>
    </lineage>
</organism>
<dbReference type="KEGG" id="chih:GWR21_13100"/>
<dbReference type="InterPro" id="IPR036291">
    <property type="entry name" value="NAD(P)-bd_dom_sf"/>
</dbReference>
<dbReference type="GO" id="GO:0005737">
    <property type="term" value="C:cytoplasm"/>
    <property type="evidence" value="ECO:0007669"/>
    <property type="project" value="TreeGrafter"/>
</dbReference>
<reference evidence="2 3" key="1">
    <citation type="submission" date="2020-01" db="EMBL/GenBank/DDBJ databases">
        <title>Complete genome sequence of Chitinophaga sp. H33E-04 isolated from quinoa roots.</title>
        <authorList>
            <person name="Weon H.-Y."/>
            <person name="Lee S.A."/>
        </authorList>
    </citation>
    <scope>NUCLEOTIDE SEQUENCE [LARGE SCALE GENOMIC DNA]</scope>
    <source>
        <strain evidence="2 3">H33E-04</strain>
    </source>
</reference>